<gene>
    <name evidence="2" type="ORF">PODLI_1B035951</name>
</gene>
<keyword evidence="3" id="KW-1185">Reference proteome</keyword>
<dbReference type="AlphaFoldDB" id="A0AA35JWZ9"/>
<proteinExistence type="predicted"/>
<dbReference type="Proteomes" id="UP001178461">
    <property type="component" value="Chromosome 2"/>
</dbReference>
<evidence type="ECO:0000256" key="1">
    <source>
        <dbReference type="SAM" id="Phobius"/>
    </source>
</evidence>
<keyword evidence="1" id="KW-0472">Membrane</keyword>
<keyword evidence="1" id="KW-1133">Transmembrane helix</keyword>
<keyword evidence="1" id="KW-0812">Transmembrane</keyword>
<feature type="transmembrane region" description="Helical" evidence="1">
    <location>
        <begin position="60"/>
        <end position="83"/>
    </location>
</feature>
<evidence type="ECO:0000313" key="2">
    <source>
        <dbReference type="EMBL" id="CAI5767221.1"/>
    </source>
</evidence>
<dbReference type="EMBL" id="OX395127">
    <property type="protein sequence ID" value="CAI5767221.1"/>
    <property type="molecule type" value="Genomic_DNA"/>
</dbReference>
<sequence>MQDCQLDPVTMDGCGCNAVCMALALKFVGNGISYIYERHCVAMVSLAAPPSNMLSHHKHVYVPVLWGFLVFSQQSCTFMSVVWNASVARGTPQGSLLATRMQHPRPLLEVVLFVLPAACLPPFCAPFLGTLLGLPVLLPRWRLHDLLGSPRRLPTTAASANSGLSGKASCGRANESLSNSCFSRDPYAEDRQSKRTTSTRGSSIAALEGAGVGLLFRVADGDGMENAHA</sequence>
<evidence type="ECO:0000313" key="3">
    <source>
        <dbReference type="Proteomes" id="UP001178461"/>
    </source>
</evidence>
<feature type="transmembrane region" description="Helical" evidence="1">
    <location>
        <begin position="110"/>
        <end position="138"/>
    </location>
</feature>
<reference evidence="2" key="1">
    <citation type="submission" date="2022-12" db="EMBL/GenBank/DDBJ databases">
        <authorList>
            <person name="Alioto T."/>
            <person name="Alioto T."/>
            <person name="Gomez Garrido J."/>
        </authorList>
    </citation>
    <scope>NUCLEOTIDE SEQUENCE</scope>
</reference>
<organism evidence="2 3">
    <name type="scientific">Podarcis lilfordi</name>
    <name type="common">Lilford's wall lizard</name>
    <dbReference type="NCBI Taxonomy" id="74358"/>
    <lineage>
        <taxon>Eukaryota</taxon>
        <taxon>Metazoa</taxon>
        <taxon>Chordata</taxon>
        <taxon>Craniata</taxon>
        <taxon>Vertebrata</taxon>
        <taxon>Euteleostomi</taxon>
        <taxon>Lepidosauria</taxon>
        <taxon>Squamata</taxon>
        <taxon>Bifurcata</taxon>
        <taxon>Unidentata</taxon>
        <taxon>Episquamata</taxon>
        <taxon>Laterata</taxon>
        <taxon>Lacertibaenia</taxon>
        <taxon>Lacertidae</taxon>
        <taxon>Podarcis</taxon>
    </lineage>
</organism>
<protein>
    <submittedName>
        <fullName evidence="2">Uncharacterized protein</fullName>
    </submittedName>
</protein>
<name>A0AA35JWZ9_9SAUR</name>
<accession>A0AA35JWZ9</accession>